<evidence type="ECO:0000313" key="2">
    <source>
        <dbReference type="EMBL" id="SJL05485.1"/>
    </source>
</evidence>
<feature type="region of interest" description="Disordered" evidence="1">
    <location>
        <begin position="19"/>
        <end position="45"/>
    </location>
</feature>
<accession>A0A284R9T5</accession>
<dbReference type="OMA" id="RIFDMFI"/>
<dbReference type="Proteomes" id="UP000219338">
    <property type="component" value="Unassembled WGS sequence"/>
</dbReference>
<reference evidence="3" key="1">
    <citation type="journal article" date="2017" name="Nat. Ecol. Evol.">
        <title>Genome expansion and lineage-specific genetic innovations in the forest pathogenic fungi Armillaria.</title>
        <authorList>
            <person name="Sipos G."/>
            <person name="Prasanna A.N."/>
            <person name="Walter M.C."/>
            <person name="O'Connor E."/>
            <person name="Balint B."/>
            <person name="Krizsan K."/>
            <person name="Kiss B."/>
            <person name="Hess J."/>
            <person name="Varga T."/>
            <person name="Slot J."/>
            <person name="Riley R."/>
            <person name="Boka B."/>
            <person name="Rigling D."/>
            <person name="Barry K."/>
            <person name="Lee J."/>
            <person name="Mihaltcheva S."/>
            <person name="LaButti K."/>
            <person name="Lipzen A."/>
            <person name="Waldron R."/>
            <person name="Moloney N.M."/>
            <person name="Sperisen C."/>
            <person name="Kredics L."/>
            <person name="Vagvoelgyi C."/>
            <person name="Patrignani A."/>
            <person name="Fitzpatrick D."/>
            <person name="Nagy I."/>
            <person name="Doyle S."/>
            <person name="Anderson J.B."/>
            <person name="Grigoriev I.V."/>
            <person name="Gueldener U."/>
            <person name="Muensterkoetter M."/>
            <person name="Nagy L.G."/>
        </authorList>
    </citation>
    <scope>NUCLEOTIDE SEQUENCE [LARGE SCALE GENOMIC DNA]</scope>
    <source>
        <strain evidence="3">C18/9</strain>
    </source>
</reference>
<evidence type="ECO:0000313" key="3">
    <source>
        <dbReference type="Proteomes" id="UP000219338"/>
    </source>
</evidence>
<gene>
    <name evidence="2" type="ORF">ARMOST_08853</name>
</gene>
<dbReference type="AlphaFoldDB" id="A0A284R9T5"/>
<dbReference type="OrthoDB" id="2824023at2759"/>
<organism evidence="2 3">
    <name type="scientific">Armillaria ostoyae</name>
    <name type="common">Armillaria root rot fungus</name>
    <dbReference type="NCBI Taxonomy" id="47428"/>
    <lineage>
        <taxon>Eukaryota</taxon>
        <taxon>Fungi</taxon>
        <taxon>Dikarya</taxon>
        <taxon>Basidiomycota</taxon>
        <taxon>Agaricomycotina</taxon>
        <taxon>Agaricomycetes</taxon>
        <taxon>Agaricomycetidae</taxon>
        <taxon>Agaricales</taxon>
        <taxon>Marasmiineae</taxon>
        <taxon>Physalacriaceae</taxon>
        <taxon>Armillaria</taxon>
    </lineage>
</organism>
<sequence length="189" mass="20681">MESANAYAAAMSTLLARRVATASSPQGPSKRPRAKPDASGEKYNPMCRKTLGKGAFLKDETLRRAKDGKIIRSPETESQSLTSLVQNGNMRHGVPRHDCPDFGGHAARIEEVGVPFQATCGFIHIDAPSTQRAAMNGTLSFSQDYQEVYGTMHSYTGNGPNVEIDVDPWQLSEENRIFDMFINVEECAA</sequence>
<evidence type="ECO:0000256" key="1">
    <source>
        <dbReference type="SAM" id="MobiDB-lite"/>
    </source>
</evidence>
<name>A0A284R9T5_ARMOS</name>
<dbReference type="EMBL" id="FUEG01000006">
    <property type="protein sequence ID" value="SJL05485.1"/>
    <property type="molecule type" value="Genomic_DNA"/>
</dbReference>
<protein>
    <submittedName>
        <fullName evidence="2">Uncharacterized protein</fullName>
    </submittedName>
</protein>
<proteinExistence type="predicted"/>
<keyword evidence="3" id="KW-1185">Reference proteome</keyword>